<feature type="transmembrane region" description="Helical" evidence="18">
    <location>
        <begin position="128"/>
        <end position="147"/>
    </location>
</feature>
<keyword evidence="7" id="KW-0677">Repeat</keyword>
<dbReference type="GO" id="GO:0005886">
    <property type="term" value="C:plasma membrane"/>
    <property type="evidence" value="ECO:0007669"/>
    <property type="project" value="InterPro"/>
</dbReference>
<accession>A0A182W4B0</accession>
<feature type="compositionally biased region" description="Low complexity" evidence="17">
    <location>
        <begin position="1598"/>
        <end position="1613"/>
    </location>
</feature>
<evidence type="ECO:0000256" key="8">
    <source>
        <dbReference type="ARBA" id="ARBA00022741"/>
    </source>
</evidence>
<feature type="compositionally biased region" description="Polar residues" evidence="17">
    <location>
        <begin position="2072"/>
        <end position="2095"/>
    </location>
</feature>
<keyword evidence="12" id="KW-0115">cAMP biosynthesis</keyword>
<dbReference type="GO" id="GO:0046872">
    <property type="term" value="F:metal ion binding"/>
    <property type="evidence" value="ECO:0007669"/>
    <property type="project" value="UniProtKB-KW"/>
</dbReference>
<dbReference type="InterPro" id="IPR018297">
    <property type="entry name" value="A/G_cyclase_CS"/>
</dbReference>
<evidence type="ECO:0000313" key="20">
    <source>
        <dbReference type="EnsemblMetazoa" id="AMIN005173-PA"/>
    </source>
</evidence>
<feature type="compositionally biased region" description="Basic and acidic residues" evidence="17">
    <location>
        <begin position="1777"/>
        <end position="1787"/>
    </location>
</feature>
<evidence type="ECO:0000256" key="14">
    <source>
        <dbReference type="ARBA" id="ARBA00023180"/>
    </source>
</evidence>
<evidence type="ECO:0000256" key="17">
    <source>
        <dbReference type="SAM" id="MobiDB-lite"/>
    </source>
</evidence>
<evidence type="ECO:0000256" key="16">
    <source>
        <dbReference type="RuleBase" id="RU000405"/>
    </source>
</evidence>
<dbReference type="Pfam" id="PF00211">
    <property type="entry name" value="Guanylate_cyc"/>
    <property type="match status" value="2"/>
</dbReference>
<dbReference type="GO" id="GO:0006171">
    <property type="term" value="P:cAMP biosynthetic process"/>
    <property type="evidence" value="ECO:0007669"/>
    <property type="project" value="UniProtKB-KW"/>
</dbReference>
<feature type="compositionally biased region" description="Low complexity" evidence="17">
    <location>
        <begin position="1665"/>
        <end position="1676"/>
    </location>
</feature>
<dbReference type="STRING" id="112268.A0A182W4B0"/>
<evidence type="ECO:0000256" key="9">
    <source>
        <dbReference type="ARBA" id="ARBA00022840"/>
    </source>
</evidence>
<dbReference type="GO" id="GO:0005524">
    <property type="term" value="F:ATP binding"/>
    <property type="evidence" value="ECO:0007669"/>
    <property type="project" value="UniProtKB-KW"/>
</dbReference>
<evidence type="ECO:0000256" key="13">
    <source>
        <dbReference type="ARBA" id="ARBA00023136"/>
    </source>
</evidence>
<evidence type="ECO:0000256" key="6">
    <source>
        <dbReference type="ARBA" id="ARBA00022723"/>
    </source>
</evidence>
<comment type="similarity">
    <text evidence="16">Belongs to the adenylyl cyclase class-4/guanylyl cyclase family.</text>
</comment>
<feature type="compositionally biased region" description="Low complexity" evidence="17">
    <location>
        <begin position="1834"/>
        <end position="1844"/>
    </location>
</feature>
<dbReference type="PANTHER" id="PTHR45627">
    <property type="entry name" value="ADENYLATE CYCLASE TYPE 1"/>
    <property type="match status" value="1"/>
</dbReference>
<evidence type="ECO:0000256" key="11">
    <source>
        <dbReference type="ARBA" id="ARBA00022989"/>
    </source>
</evidence>
<feature type="region of interest" description="Disordered" evidence="17">
    <location>
        <begin position="1746"/>
        <end position="1848"/>
    </location>
</feature>
<keyword evidence="5 18" id="KW-0812">Transmembrane</keyword>
<evidence type="ECO:0000256" key="2">
    <source>
        <dbReference type="ARBA" id="ARBA00001946"/>
    </source>
</evidence>
<dbReference type="GO" id="GO:0035556">
    <property type="term" value="P:intracellular signal transduction"/>
    <property type="evidence" value="ECO:0007669"/>
    <property type="project" value="InterPro"/>
</dbReference>
<feature type="compositionally biased region" description="Gly residues" evidence="17">
    <location>
        <begin position="573"/>
        <end position="594"/>
    </location>
</feature>
<evidence type="ECO:0000256" key="7">
    <source>
        <dbReference type="ARBA" id="ARBA00022737"/>
    </source>
</evidence>
<dbReference type="SUPFAM" id="SSF55073">
    <property type="entry name" value="Nucleotide cyclase"/>
    <property type="match status" value="2"/>
</dbReference>
<organism evidence="20 21">
    <name type="scientific">Anopheles minimus</name>
    <dbReference type="NCBI Taxonomy" id="112268"/>
    <lineage>
        <taxon>Eukaryota</taxon>
        <taxon>Metazoa</taxon>
        <taxon>Ecdysozoa</taxon>
        <taxon>Arthropoda</taxon>
        <taxon>Hexapoda</taxon>
        <taxon>Insecta</taxon>
        <taxon>Pterygota</taxon>
        <taxon>Neoptera</taxon>
        <taxon>Endopterygota</taxon>
        <taxon>Diptera</taxon>
        <taxon>Nematocera</taxon>
        <taxon>Culicoidea</taxon>
        <taxon>Culicidae</taxon>
        <taxon>Anophelinae</taxon>
        <taxon>Anopheles</taxon>
    </lineage>
</organism>
<feature type="compositionally biased region" description="Basic residues" evidence="17">
    <location>
        <begin position="1614"/>
        <end position="1625"/>
    </location>
</feature>
<feature type="compositionally biased region" description="Polar residues" evidence="17">
    <location>
        <begin position="2040"/>
        <end position="2053"/>
    </location>
</feature>
<dbReference type="EC" id="4.6.1.1" evidence="4"/>
<feature type="compositionally biased region" description="Low complexity" evidence="17">
    <location>
        <begin position="1911"/>
        <end position="1925"/>
    </location>
</feature>
<feature type="compositionally biased region" description="Basic residues" evidence="17">
    <location>
        <begin position="1926"/>
        <end position="1935"/>
    </location>
</feature>
<comment type="subcellular location">
    <subcellularLocation>
        <location evidence="3">Membrane</location>
        <topology evidence="3">Multi-pass membrane protein</topology>
    </subcellularLocation>
</comment>
<feature type="transmembrane region" description="Helical" evidence="18">
    <location>
        <begin position="745"/>
        <end position="763"/>
    </location>
</feature>
<feature type="compositionally biased region" description="Polar residues" evidence="17">
    <location>
        <begin position="1936"/>
        <end position="1946"/>
    </location>
</feature>
<dbReference type="CDD" id="cd07302">
    <property type="entry name" value="CHD"/>
    <property type="match status" value="2"/>
</dbReference>
<feature type="domain" description="Guanylate cyclase" evidence="19">
    <location>
        <begin position="275"/>
        <end position="402"/>
    </location>
</feature>
<dbReference type="PROSITE" id="PS00452">
    <property type="entry name" value="GUANYLATE_CYCLASE_1"/>
    <property type="match status" value="2"/>
</dbReference>
<feature type="compositionally biased region" description="Basic residues" evidence="17">
    <location>
        <begin position="1468"/>
        <end position="1483"/>
    </location>
</feature>
<feature type="region of interest" description="Disordered" evidence="17">
    <location>
        <begin position="1653"/>
        <end position="1699"/>
    </location>
</feature>
<keyword evidence="15 16" id="KW-0456">Lyase</keyword>
<feature type="transmembrane region" description="Helical" evidence="18">
    <location>
        <begin position="97"/>
        <end position="122"/>
    </location>
</feature>
<sequence length="2249" mass="249747">MDHAVHAARGRPWNKLRFENNELESLYQRYTLKLQRFSVTGVVALVVILCGVMGGLSLGYNQAPTLHNVFNTFMCLLFTVVLGLLQFRLIRDSHLPYLCYGILFFTAAFCFISMPTVGIVFPVDTREVMAEGVWQIVFVIFLSYAMMPLQIWEAALFGLILPSIHIGLTGYNIYTGNFQYLAYQQLAANMVIFMGVNVAGFVVNVMMERAQRRAFLDTRNCIAARLEMEDENEKLERLLLSVLPQHVAMEMKNDILSPVEGQFHKIYIQKHENVSILFADIVGFTVLASQCSAQELVRLLNELFGRFDQLAHDNHCLRIKILGDCYYCVSGIPDPRADHARCAVEMGLDMIDAIASVVEQTDVILNMRVGIHSGRVLCGVLGLRKWQFDVWSNDVTLANHMESGGEPGRVHVTRATLDALGGEYEVEAGHGDTRDSYLRDNEIDTYFIVPPAHRRKPLMLNTLGVRSALGAANRRKLSFRNVSNVVVQLLHTIKYSVPVPFSHMATGGAGSPYPSTSGGAGSSGGGGGPGCSGAGGSSGTGGGLFLDKNARKVLHLQRILHASPYPAVARAGGGGGGGGGGGVSSSGGGGGGKNGTVESRVSLYESELSATNNKVTDKFKRPFKKRHSSVYHQPTNRVNKFLSQAIEARSVDREKSVHVKRISLQFREKEKERQYHQDFDLGFTTAMGCSLLLLILSAGLQISALPRTLILLLLFLTAFVWISAILMLLLAVRLKWIFWDLSQSFSLRLAITIFTIVLLYSVGQVNVFTCLSDHPCTTNFTTKSIPSVESLGPAGSSDILMSAGELHRNEPNLWTGQQQPLNNYSHRKCALPQYIALSAAYSFLSVSIFLRLPILIKTVLVTLMGLVYCLFIELSHANIFDCYDQRVESAIPLHTISVARILIFMIAILAHGRQVEWTARLDFLWQLQASQEKKEMSVLQQSNRRILYNLLPSHVAAHFLDNQFARSNMATMRQDLYHQSYSKVGVIFCSVPNFHEFYTELDGSNQGVECLRLLNEIIADFDELLCEERFHAIDKIKTVGSTYMAAVGLIPEHKMLPTEPGSMRRLMTALIDFVKAMRVTLKNINENSYNNFMLRVGVNVGPVVAGVIGARKPQYDIWGNTVNVASRMDSTGIPGYTQVTQEVVDSLQGSHFEFRCRGQIKVKGKGDMVTYFLCEQNEQHLFAAGLGTNGIAGGGASIVQQSVDAVGSTAVLAMVGGTSNGTGDTGGSIGGAGNASLGRDRAGAAALHHPYMMGPNGNMPGLVQQQQGPNYQMKQRLELETATGKNGRWQHDGSYSSKKESYNFLESPNLLHQQQQQQQQQQQMAQNQQLQMKHLHNQGQVSKNAMQSFHYQQTYANPSLPPQQQQQQHQAKGVYKQHNNINNNHIVSSGFHGMENYGKRNYDYHHHVQPQHKQQEQAVSGAHGVQLPAASYNIRENFNIIENPNVTDLDENNFNHHQQLLGRDHLNNGHKIRNHHHHHHHHGGQQQQEHHGQVASHNPNNRGVYATASENEPLLGSASGASGIIGNAVIKPIQQIQQQQQHQQQIPMYEPPRYATTSSVFPHAISGAQGYAYGVAPQPGVVRHQQAQQQQHHHHSKQQSYNHQPLQQQQQYGHHNHHHHNHHHQQQQQRQSAAVLKQYIKPLPKLPTEFDECRELSSTDDLSSRPHSPSVSSSDESYSKTTEGEDFDGEPHSPLPVTSVFSAGPNAGNALQYLYPCDIQVDPTSPPKMSPIDFGNMHDFEVTSTTVETKSSSAHNKGESCNSFEYHEKGPSYPKSPFERELQRRMNESQSRPMLAQVSVVSGDGQMASNGGETSREEIQPTGGKGANGNGFEQQQQQQQQQQQPNHDGSLERVRNVNNILIAKHPGTLEAIKEATRNKNPSESSHLQTSDTESCEIIHDYRKSDVKGRMQQSLPYQQQQLNQMQQHHRHRKYHATKSTNETSSNIEADEDMRSVSDHHHYRRRERDLDLSDAQQHGPDDEEEDDDEDEVDEEEGQEEDDEDDEEDDDEEEDDDDDDEERRLRANRHQQQRAHERRERCMSNSEGTGSANRNYITDELKYGAPAEREGSGARDNNSSTHHNHQSLDSNPVESQSEWSDDECREEATGGAESTGYITDEPGLENISLLNEAGLTDAEGALSDVNSLYNAPDVDDTSISSRASSRLLSLDSLSGLYDCDLDSRHEMAIVSASHKITNKAAAATVAARFTTPATASVSGTGSITTTTTSSSPADFFTLECCYNNSTMLVRTQ</sequence>
<feature type="transmembrane region" description="Helical" evidence="18">
    <location>
        <begin position="891"/>
        <end position="910"/>
    </location>
</feature>
<keyword evidence="13 18" id="KW-0472">Membrane</keyword>
<reference evidence="21" key="1">
    <citation type="submission" date="2013-03" db="EMBL/GenBank/DDBJ databases">
        <title>The Genome Sequence of Anopheles minimus MINIMUS1.</title>
        <authorList>
            <consortium name="The Broad Institute Genomics Platform"/>
            <person name="Neafsey D.E."/>
            <person name="Walton C."/>
            <person name="Walker B."/>
            <person name="Young S.K."/>
            <person name="Zeng Q."/>
            <person name="Gargeya S."/>
            <person name="Fitzgerald M."/>
            <person name="Haas B."/>
            <person name="Abouelleil A."/>
            <person name="Allen A.W."/>
            <person name="Alvarado L."/>
            <person name="Arachchi H.M."/>
            <person name="Berlin A.M."/>
            <person name="Chapman S.B."/>
            <person name="Gainer-Dewar J."/>
            <person name="Goldberg J."/>
            <person name="Griggs A."/>
            <person name="Gujja S."/>
            <person name="Hansen M."/>
            <person name="Howarth C."/>
            <person name="Imamovic A."/>
            <person name="Ireland A."/>
            <person name="Larimer J."/>
            <person name="McCowan C."/>
            <person name="Murphy C."/>
            <person name="Pearson M."/>
            <person name="Poon T.W."/>
            <person name="Priest M."/>
            <person name="Roberts A."/>
            <person name="Saif S."/>
            <person name="Shea T."/>
            <person name="Sisk P."/>
            <person name="Sykes S."/>
            <person name="Wortman J."/>
            <person name="Nusbaum C."/>
            <person name="Birren B."/>
        </authorList>
    </citation>
    <scope>NUCLEOTIDE SEQUENCE [LARGE SCALE GENOMIC DNA]</scope>
    <source>
        <strain evidence="21">MINIMUS1</strain>
    </source>
</reference>
<dbReference type="InterPro" id="IPR009398">
    <property type="entry name" value="Adcy_conserved_dom"/>
</dbReference>
<dbReference type="Pfam" id="PF06327">
    <property type="entry name" value="Adcy_cons_dom"/>
    <property type="match status" value="1"/>
</dbReference>
<dbReference type="FunFam" id="3.30.70.1230:FF:000002">
    <property type="entry name" value="Adenylate cyclase"/>
    <property type="match status" value="1"/>
</dbReference>
<feature type="compositionally biased region" description="Gly residues" evidence="17">
    <location>
        <begin position="518"/>
        <end position="537"/>
    </location>
</feature>
<dbReference type="FunFam" id="3.30.70.1230:FF:000001">
    <property type="entry name" value="Adenylate cyclase"/>
    <property type="match status" value="1"/>
</dbReference>
<evidence type="ECO:0000256" key="12">
    <source>
        <dbReference type="ARBA" id="ARBA00022998"/>
    </source>
</evidence>
<feature type="compositionally biased region" description="Basic and acidic residues" evidence="17">
    <location>
        <begin position="1896"/>
        <end position="1908"/>
    </location>
</feature>
<feature type="compositionally biased region" description="Basic and acidic residues" evidence="17">
    <location>
        <begin position="2054"/>
        <end position="2070"/>
    </location>
</feature>
<feature type="region of interest" description="Disordered" evidence="17">
    <location>
        <begin position="1581"/>
        <end position="1633"/>
    </location>
</feature>
<keyword evidence="11 18" id="KW-1133">Transmembrane helix</keyword>
<evidence type="ECO:0000256" key="4">
    <source>
        <dbReference type="ARBA" id="ARBA00012201"/>
    </source>
</evidence>
<keyword evidence="8" id="KW-0547">Nucleotide-binding</keyword>
<keyword evidence="21" id="KW-1185">Reference proteome</keyword>
<evidence type="ECO:0000256" key="10">
    <source>
        <dbReference type="ARBA" id="ARBA00022842"/>
    </source>
</evidence>
<keyword evidence="14" id="KW-0325">Glycoprotein</keyword>
<feature type="transmembrane region" description="Helical" evidence="18">
    <location>
        <begin position="154"/>
        <end position="174"/>
    </location>
</feature>
<evidence type="ECO:0000259" key="19">
    <source>
        <dbReference type="PROSITE" id="PS50125"/>
    </source>
</evidence>
<feature type="region of interest" description="Disordered" evidence="17">
    <location>
        <begin position="1467"/>
        <end position="1505"/>
    </location>
</feature>
<feature type="compositionally biased region" description="Polar residues" evidence="17">
    <location>
        <begin position="1878"/>
        <end position="1892"/>
    </location>
</feature>
<comment type="catalytic activity">
    <reaction evidence="1">
        <text>ATP = 3',5'-cyclic AMP + diphosphate</text>
        <dbReference type="Rhea" id="RHEA:15389"/>
        <dbReference type="ChEBI" id="CHEBI:30616"/>
        <dbReference type="ChEBI" id="CHEBI:33019"/>
        <dbReference type="ChEBI" id="CHEBI:58165"/>
        <dbReference type="EC" id="4.6.1.1"/>
    </reaction>
</comment>
<feature type="transmembrane region" description="Helical" evidence="18">
    <location>
        <begin position="859"/>
        <end position="879"/>
    </location>
</feature>
<evidence type="ECO:0000256" key="18">
    <source>
        <dbReference type="SAM" id="Phobius"/>
    </source>
</evidence>
<feature type="transmembrane region" description="Helical" evidence="18">
    <location>
        <begin position="37"/>
        <end position="60"/>
    </location>
</feature>
<dbReference type="GO" id="GO:0004016">
    <property type="term" value="F:adenylate cyclase activity"/>
    <property type="evidence" value="ECO:0007669"/>
    <property type="project" value="UniProtKB-EC"/>
</dbReference>
<feature type="region of interest" description="Disordered" evidence="17">
    <location>
        <begin position="510"/>
        <end position="537"/>
    </location>
</feature>
<feature type="transmembrane region" description="Helical" evidence="18">
    <location>
        <begin position="66"/>
        <end position="85"/>
    </location>
</feature>
<feature type="compositionally biased region" description="Low complexity" evidence="17">
    <location>
        <begin position="1313"/>
        <end position="1331"/>
    </location>
</feature>
<feature type="compositionally biased region" description="Acidic residues" evidence="17">
    <location>
        <begin position="1979"/>
        <end position="2018"/>
    </location>
</feature>
<feature type="compositionally biased region" description="Basic and acidic residues" evidence="17">
    <location>
        <begin position="1951"/>
        <end position="1969"/>
    </location>
</feature>
<feature type="transmembrane region" description="Helical" evidence="18">
    <location>
        <begin position="186"/>
        <end position="207"/>
    </location>
</feature>
<evidence type="ECO:0000256" key="15">
    <source>
        <dbReference type="ARBA" id="ARBA00023239"/>
    </source>
</evidence>
<name>A0A182W4B0_9DIPT</name>
<dbReference type="InterPro" id="IPR032628">
    <property type="entry name" value="AC_N"/>
</dbReference>
<keyword evidence="9" id="KW-0067">ATP-binding</keyword>
<feature type="transmembrane region" description="Helical" evidence="18">
    <location>
        <begin position="681"/>
        <end position="703"/>
    </location>
</feature>
<dbReference type="EnsemblMetazoa" id="AMIN005173-RA">
    <property type="protein sequence ID" value="AMIN005173-PA"/>
    <property type="gene ID" value="AMIN005173"/>
</dbReference>
<dbReference type="InterPro" id="IPR001054">
    <property type="entry name" value="A/G_cyclase"/>
</dbReference>
<feature type="domain" description="Guanylate cyclase" evidence="19">
    <location>
        <begin position="985"/>
        <end position="1129"/>
    </location>
</feature>
<dbReference type="PANTHER" id="PTHR45627:SF26">
    <property type="entry name" value="ADENYLATE CYCLASE TYPE 1"/>
    <property type="match status" value="1"/>
</dbReference>
<proteinExistence type="inferred from homology"/>
<dbReference type="InterPro" id="IPR029787">
    <property type="entry name" value="Nucleotide_cyclase"/>
</dbReference>
<dbReference type="VEuPathDB" id="VectorBase:AMIN005173"/>
<feature type="transmembrane region" description="Helical" evidence="18">
    <location>
        <begin position="709"/>
        <end position="733"/>
    </location>
</feature>
<feature type="region of interest" description="Disordered" evidence="17">
    <location>
        <begin position="1311"/>
        <end position="1334"/>
    </location>
</feature>
<keyword evidence="6" id="KW-0479">Metal-binding</keyword>
<dbReference type="PROSITE" id="PS50125">
    <property type="entry name" value="GUANYLATE_CYCLASE_2"/>
    <property type="match status" value="2"/>
</dbReference>
<feature type="region of interest" description="Disordered" evidence="17">
    <location>
        <begin position="573"/>
        <end position="597"/>
    </location>
</feature>
<keyword evidence="10" id="KW-0460">Magnesium</keyword>
<evidence type="ECO:0000256" key="3">
    <source>
        <dbReference type="ARBA" id="ARBA00004141"/>
    </source>
</evidence>
<dbReference type="GO" id="GO:0007189">
    <property type="term" value="P:adenylate cyclase-activating G protein-coupled receptor signaling pathway"/>
    <property type="evidence" value="ECO:0007669"/>
    <property type="project" value="TreeGrafter"/>
</dbReference>
<evidence type="ECO:0000313" key="21">
    <source>
        <dbReference type="Proteomes" id="UP000075920"/>
    </source>
</evidence>
<protein>
    <recommendedName>
        <fullName evidence="4">adenylate cyclase</fullName>
        <ecNumber evidence="4">4.6.1.1</ecNumber>
    </recommendedName>
</protein>
<comment type="cofactor">
    <cofactor evidence="2">
        <name>Mg(2+)</name>
        <dbReference type="ChEBI" id="CHEBI:18420"/>
    </cofactor>
</comment>
<dbReference type="Gene3D" id="3.30.70.1230">
    <property type="entry name" value="Nucleotide cyclase"/>
    <property type="match status" value="2"/>
</dbReference>
<dbReference type="Pfam" id="PF16214">
    <property type="entry name" value="AC_N"/>
    <property type="match status" value="1"/>
</dbReference>
<dbReference type="Proteomes" id="UP000075920">
    <property type="component" value="Unassembled WGS sequence"/>
</dbReference>
<reference evidence="20" key="2">
    <citation type="submission" date="2020-05" db="UniProtKB">
        <authorList>
            <consortium name="EnsemblMetazoa"/>
        </authorList>
    </citation>
    <scope>IDENTIFICATION</scope>
    <source>
        <strain evidence="20">MINIMUS1</strain>
    </source>
</reference>
<evidence type="ECO:0000256" key="1">
    <source>
        <dbReference type="ARBA" id="ARBA00001593"/>
    </source>
</evidence>
<feature type="region of interest" description="Disordered" evidence="17">
    <location>
        <begin position="1875"/>
        <end position="2117"/>
    </location>
</feature>
<dbReference type="SMART" id="SM00044">
    <property type="entry name" value="CYCc"/>
    <property type="match status" value="2"/>
</dbReference>
<evidence type="ECO:0000256" key="5">
    <source>
        <dbReference type="ARBA" id="ARBA00022692"/>
    </source>
</evidence>